<accession>A0A7D3W3R9</accession>
<evidence type="ECO:0000313" key="1">
    <source>
        <dbReference type="EMBL" id="QKG25516.1"/>
    </source>
</evidence>
<keyword evidence="2" id="KW-1185">Reference proteome</keyword>
<name>A0A7D3W3R9_ACTVE</name>
<proteinExistence type="predicted"/>
<protein>
    <submittedName>
        <fullName evidence="1">Uncharacterized protein</fullName>
    </submittedName>
</protein>
<dbReference type="EMBL" id="CP053892">
    <property type="protein sequence ID" value="QKG25516.1"/>
    <property type="molecule type" value="Genomic_DNA"/>
</dbReference>
<dbReference type="RefSeq" id="WP_173099117.1">
    <property type="nucleotide sequence ID" value="NZ_CP053892.1"/>
</dbReference>
<dbReference type="Proteomes" id="UP000501240">
    <property type="component" value="Chromosome"/>
</dbReference>
<gene>
    <name evidence="1" type="ORF">ACTIVE_7168</name>
</gene>
<organism evidence="1 2">
    <name type="scientific">Actinomadura verrucosospora</name>
    <dbReference type="NCBI Taxonomy" id="46165"/>
    <lineage>
        <taxon>Bacteria</taxon>
        <taxon>Bacillati</taxon>
        <taxon>Actinomycetota</taxon>
        <taxon>Actinomycetes</taxon>
        <taxon>Streptosporangiales</taxon>
        <taxon>Thermomonosporaceae</taxon>
        <taxon>Actinomadura</taxon>
    </lineage>
</organism>
<reference evidence="1 2" key="1">
    <citation type="submission" date="2020-05" db="EMBL/GenBank/DDBJ databases">
        <title>Actinomadura verrucosospora NRRL-B18236 (PFL_A860) Genome sequencing and assembly.</title>
        <authorList>
            <person name="Samborskyy M."/>
        </authorList>
    </citation>
    <scope>NUCLEOTIDE SEQUENCE [LARGE SCALE GENOMIC DNA]</scope>
    <source>
        <strain evidence="1 2">NRRL:B18236</strain>
    </source>
</reference>
<evidence type="ECO:0000313" key="2">
    <source>
        <dbReference type="Proteomes" id="UP000501240"/>
    </source>
</evidence>
<dbReference type="AlphaFoldDB" id="A0A7D3W3R9"/>
<sequence>MCVSTGPAVFSGTTLYAGRRHHPDHGLIEVLGYRNTAANLADGPNAMLLHVPARALAPDNFLALRDDEANVLDLMVDALTPAAAGADAAVMDWMDGAEPDVRVFDHDVYTVLIAEDPTLIPAALDRVPPHRRPRPDPELMDFYAAHFPRHVIILCCFDNADARRAKPLLMWYEPVDPERLVVPALDCHTGGAPRLDEPVATDHWVVFGADGASGGLREPVAYPGHMRYSLREYLPDAVTGARFSGAAPNGDFAIAYADLLAGRTDRIERLAPSARS</sequence>